<dbReference type="STRING" id="1274631.LMTR13_34580"/>
<feature type="transmembrane region" description="Helical" evidence="1">
    <location>
        <begin position="36"/>
        <end position="58"/>
    </location>
</feature>
<keyword evidence="1" id="KW-1133">Transmembrane helix</keyword>
<dbReference type="OrthoDB" id="7411034at2"/>
<keyword evidence="1" id="KW-0472">Membrane</keyword>
<dbReference type="RefSeq" id="WP_065731644.1">
    <property type="nucleotide sequence ID" value="NZ_CP016428.1"/>
</dbReference>
<reference evidence="2 3" key="1">
    <citation type="submission" date="2016-07" db="EMBL/GenBank/DDBJ databases">
        <title>Complete genome sequence of Bradyrhizobium icense LMTR 13T, a potential inoculant strain isolated from lima bean (Phaseolus lunatus) in Peru.</title>
        <authorList>
            <person name="Ormeno-Orrillo E."/>
            <person name="Duran D."/>
            <person name="Rogel M.A."/>
            <person name="Rey L."/>
            <person name="Imperial J."/>
            <person name="Ruiz-Argueso T."/>
            <person name="Martinez-Romero E."/>
        </authorList>
    </citation>
    <scope>NUCLEOTIDE SEQUENCE [LARGE SCALE GENOMIC DNA]</scope>
    <source>
        <strain evidence="2 3">LMTR 13</strain>
    </source>
</reference>
<dbReference type="Proteomes" id="UP000092839">
    <property type="component" value="Chromosome"/>
</dbReference>
<protein>
    <submittedName>
        <fullName evidence="2">Uncharacterized protein</fullName>
    </submittedName>
</protein>
<dbReference type="KEGG" id="bic:LMTR13_34580"/>
<keyword evidence="3" id="KW-1185">Reference proteome</keyword>
<evidence type="ECO:0000313" key="3">
    <source>
        <dbReference type="Proteomes" id="UP000092839"/>
    </source>
</evidence>
<evidence type="ECO:0000313" key="2">
    <source>
        <dbReference type="EMBL" id="ANW04498.1"/>
    </source>
</evidence>
<sequence length="80" mass="8600">MTERLNNISGTALLGSTFYLISIDPSFAYLDPGSGSMLLTAILGVMAAATYTLKGYFYRATALFRKDRPEADAPAGQTKD</sequence>
<proteinExistence type="predicted"/>
<evidence type="ECO:0000256" key="1">
    <source>
        <dbReference type="SAM" id="Phobius"/>
    </source>
</evidence>
<dbReference type="AlphaFoldDB" id="A0A1B1UP60"/>
<name>A0A1B1UP60_9BRAD</name>
<dbReference type="EMBL" id="CP016428">
    <property type="protein sequence ID" value="ANW04498.1"/>
    <property type="molecule type" value="Genomic_DNA"/>
</dbReference>
<organism evidence="2 3">
    <name type="scientific">Bradyrhizobium icense</name>
    <dbReference type="NCBI Taxonomy" id="1274631"/>
    <lineage>
        <taxon>Bacteria</taxon>
        <taxon>Pseudomonadati</taxon>
        <taxon>Pseudomonadota</taxon>
        <taxon>Alphaproteobacteria</taxon>
        <taxon>Hyphomicrobiales</taxon>
        <taxon>Nitrobacteraceae</taxon>
        <taxon>Bradyrhizobium</taxon>
    </lineage>
</organism>
<keyword evidence="1" id="KW-0812">Transmembrane</keyword>
<accession>A0A1B1UP60</accession>
<feature type="transmembrane region" description="Helical" evidence="1">
    <location>
        <begin position="12"/>
        <end position="30"/>
    </location>
</feature>
<gene>
    <name evidence="2" type="ORF">LMTR13_34580</name>
</gene>